<evidence type="ECO:0008006" key="11">
    <source>
        <dbReference type="Google" id="ProtNLM"/>
    </source>
</evidence>
<feature type="transmembrane region" description="Helical" evidence="8">
    <location>
        <begin position="147"/>
        <end position="164"/>
    </location>
</feature>
<evidence type="ECO:0000256" key="3">
    <source>
        <dbReference type="ARBA" id="ARBA00022679"/>
    </source>
</evidence>
<evidence type="ECO:0000256" key="8">
    <source>
        <dbReference type="SAM" id="Phobius"/>
    </source>
</evidence>
<name>A0A1F7HH83_9BACT</name>
<dbReference type="Pfam" id="PF09594">
    <property type="entry name" value="GT87"/>
    <property type="match status" value="1"/>
</dbReference>
<evidence type="ECO:0000313" key="10">
    <source>
        <dbReference type="Proteomes" id="UP000177199"/>
    </source>
</evidence>
<feature type="transmembrane region" description="Helical" evidence="8">
    <location>
        <begin position="31"/>
        <end position="54"/>
    </location>
</feature>
<comment type="caution">
    <text evidence="9">The sequence shown here is derived from an EMBL/GenBank/DDBJ whole genome shotgun (WGS) entry which is preliminary data.</text>
</comment>
<evidence type="ECO:0000256" key="2">
    <source>
        <dbReference type="ARBA" id="ARBA00022475"/>
    </source>
</evidence>
<evidence type="ECO:0000256" key="7">
    <source>
        <dbReference type="ARBA" id="ARBA00024033"/>
    </source>
</evidence>
<feature type="transmembrane region" description="Helical" evidence="8">
    <location>
        <begin position="370"/>
        <end position="385"/>
    </location>
</feature>
<keyword evidence="6 8" id="KW-0472">Membrane</keyword>
<gene>
    <name evidence="9" type="ORF">A3F29_00360</name>
</gene>
<keyword evidence="5 8" id="KW-1133">Transmembrane helix</keyword>
<accession>A0A1F7HH83</accession>
<comment type="similarity">
    <text evidence="7">Belongs to the glycosyltransferase 87 family.</text>
</comment>
<evidence type="ECO:0000313" key="9">
    <source>
        <dbReference type="EMBL" id="OGK30443.1"/>
    </source>
</evidence>
<dbReference type="EMBL" id="MFZV01000044">
    <property type="protein sequence ID" value="OGK30443.1"/>
    <property type="molecule type" value="Genomic_DNA"/>
</dbReference>
<protein>
    <recommendedName>
        <fullName evidence="11">DUF2029 domain-containing protein</fullName>
    </recommendedName>
</protein>
<feature type="transmembrane region" description="Helical" evidence="8">
    <location>
        <begin position="278"/>
        <end position="295"/>
    </location>
</feature>
<organism evidence="9 10">
    <name type="scientific">Candidatus Roizmanbacteria bacterium RIFCSPHIGHO2_12_FULL_33_9</name>
    <dbReference type="NCBI Taxonomy" id="1802045"/>
    <lineage>
        <taxon>Bacteria</taxon>
        <taxon>Candidatus Roizmaniibacteriota</taxon>
    </lineage>
</organism>
<feature type="transmembrane region" description="Helical" evidence="8">
    <location>
        <begin position="240"/>
        <end position="266"/>
    </location>
</feature>
<evidence type="ECO:0000256" key="6">
    <source>
        <dbReference type="ARBA" id="ARBA00023136"/>
    </source>
</evidence>
<keyword evidence="2" id="KW-1003">Cell membrane</keyword>
<evidence type="ECO:0000256" key="5">
    <source>
        <dbReference type="ARBA" id="ARBA00022989"/>
    </source>
</evidence>
<dbReference type="GO" id="GO:0016758">
    <property type="term" value="F:hexosyltransferase activity"/>
    <property type="evidence" value="ECO:0007669"/>
    <property type="project" value="InterPro"/>
</dbReference>
<keyword evidence="3" id="KW-0808">Transferase</keyword>
<keyword evidence="4 8" id="KW-0812">Transmembrane</keyword>
<dbReference type="AlphaFoldDB" id="A0A1F7HH83"/>
<evidence type="ECO:0000256" key="1">
    <source>
        <dbReference type="ARBA" id="ARBA00004651"/>
    </source>
</evidence>
<comment type="subcellular location">
    <subcellularLocation>
        <location evidence="1">Cell membrane</location>
        <topology evidence="1">Multi-pass membrane protein</topology>
    </subcellularLocation>
</comment>
<sequence>MKNLRIDSILLFALLVPFIMTYRISPGETPYWLFGLIFLGLLLYLLMDISIINLVEETRNKLKYTFLWLLILASIGSAFYSSIVVRHQTSPIYGVHDIVIQQEGAIRFLLHGINPYATTYFDTPLKDWHYSDIETNPALYHFVMQPFYLLFSIPFYLISAHVLFGFFDGRIPLLFLFLALLIMASKLVKEPEKKLQFIILLAFNPATLGYLLEGRDDIFMFTFLFGSLFLLFKNKNLLAGILMALSFAVKQSAWPIFPFYFAYLYFKNKNIKKTFLKLVPFAVTFGITVLPFVFWDTKAYFDSTIFYLSGNAEHSYPISGYGLGALLREFNFIKNLNSYYPFWIWQAIIGMPLLIFCIKWQKKENTVKRLIIVYALFLLVFWYLSRYFNNSHLGFISMVLITAYFWPDEKLKAISK</sequence>
<feature type="transmembrane region" description="Helical" evidence="8">
    <location>
        <begin position="66"/>
        <end position="85"/>
    </location>
</feature>
<feature type="transmembrane region" description="Helical" evidence="8">
    <location>
        <begin position="171"/>
        <end position="188"/>
    </location>
</feature>
<proteinExistence type="inferred from homology"/>
<reference evidence="9 10" key="1">
    <citation type="journal article" date="2016" name="Nat. Commun.">
        <title>Thousands of microbial genomes shed light on interconnected biogeochemical processes in an aquifer system.</title>
        <authorList>
            <person name="Anantharaman K."/>
            <person name="Brown C.T."/>
            <person name="Hug L.A."/>
            <person name="Sharon I."/>
            <person name="Castelle C.J."/>
            <person name="Probst A.J."/>
            <person name="Thomas B.C."/>
            <person name="Singh A."/>
            <person name="Wilkins M.J."/>
            <person name="Karaoz U."/>
            <person name="Brodie E.L."/>
            <person name="Williams K.H."/>
            <person name="Hubbard S.S."/>
            <person name="Banfield J.F."/>
        </authorList>
    </citation>
    <scope>NUCLEOTIDE SEQUENCE [LARGE SCALE GENOMIC DNA]</scope>
</reference>
<evidence type="ECO:0000256" key="4">
    <source>
        <dbReference type="ARBA" id="ARBA00022692"/>
    </source>
</evidence>
<dbReference type="GO" id="GO:0005886">
    <property type="term" value="C:plasma membrane"/>
    <property type="evidence" value="ECO:0007669"/>
    <property type="project" value="UniProtKB-SubCell"/>
</dbReference>
<dbReference type="Proteomes" id="UP000177199">
    <property type="component" value="Unassembled WGS sequence"/>
</dbReference>
<feature type="transmembrane region" description="Helical" evidence="8">
    <location>
        <begin position="340"/>
        <end position="358"/>
    </location>
</feature>
<dbReference type="InterPro" id="IPR018584">
    <property type="entry name" value="GT87"/>
</dbReference>